<dbReference type="EMBL" id="LR824547">
    <property type="protein sequence ID" value="CAH1637522.1"/>
    <property type="molecule type" value="Genomic_DNA"/>
</dbReference>
<dbReference type="PROSITE" id="PS51808">
    <property type="entry name" value="CHCH"/>
    <property type="match status" value="1"/>
</dbReference>
<dbReference type="AlphaFoldDB" id="A0A9P0HXZ8"/>
<keyword evidence="2" id="KW-0813">Transport</keyword>
<evidence type="ECO:0000256" key="7">
    <source>
        <dbReference type="ARBA" id="ARBA00023157"/>
    </source>
</evidence>
<sequence>MSTRSVLSSGLDGKDVVIVATREELASPSKVSLPEPEPTPGLILADGSINWGCPCLGGMATGPCGSQFREAFSCFHYSDADPKGSDCYEKFSVMQECMSHYPELYGKDDDDELAAAMDSAAMDSAAVDSVAEDKAKPAAAGAGDAQYCRYSAGAGAAGLCDTQWRTGSVALRCTVFVNSQPIVIASPAPTHRYRCGCGGGVAVRPAPPLPRAPSTTPRRGPHPSDQ</sequence>
<feature type="domain" description="CHCH" evidence="10">
    <location>
        <begin position="64"/>
        <end position="99"/>
    </location>
</feature>
<evidence type="ECO:0000256" key="8">
    <source>
        <dbReference type="ARBA" id="ARBA00023284"/>
    </source>
</evidence>
<organism evidence="11 12">
    <name type="scientific">Spodoptera littoralis</name>
    <name type="common">Egyptian cotton leafworm</name>
    <dbReference type="NCBI Taxonomy" id="7109"/>
    <lineage>
        <taxon>Eukaryota</taxon>
        <taxon>Metazoa</taxon>
        <taxon>Ecdysozoa</taxon>
        <taxon>Arthropoda</taxon>
        <taxon>Hexapoda</taxon>
        <taxon>Insecta</taxon>
        <taxon>Pterygota</taxon>
        <taxon>Neoptera</taxon>
        <taxon>Endopterygota</taxon>
        <taxon>Lepidoptera</taxon>
        <taxon>Glossata</taxon>
        <taxon>Ditrysia</taxon>
        <taxon>Noctuoidea</taxon>
        <taxon>Noctuidae</taxon>
        <taxon>Amphipyrinae</taxon>
        <taxon>Spodoptera</taxon>
    </lineage>
</organism>
<dbReference type="Gene3D" id="1.10.287.2900">
    <property type="match status" value="1"/>
</dbReference>
<dbReference type="InterPro" id="IPR010625">
    <property type="entry name" value="CHCH"/>
</dbReference>
<evidence type="ECO:0000313" key="11">
    <source>
        <dbReference type="EMBL" id="CAH1637522.1"/>
    </source>
</evidence>
<evidence type="ECO:0000256" key="4">
    <source>
        <dbReference type="ARBA" id="ARBA00023002"/>
    </source>
</evidence>
<keyword evidence="7" id="KW-1015">Disulfide bond</keyword>
<keyword evidence="3" id="KW-0653">Protein transport</keyword>
<evidence type="ECO:0000259" key="10">
    <source>
        <dbReference type="Pfam" id="PF06747"/>
    </source>
</evidence>
<accession>A0A9P0HXZ8</accession>
<dbReference type="Pfam" id="PF06747">
    <property type="entry name" value="CHCH"/>
    <property type="match status" value="1"/>
</dbReference>
<dbReference type="InterPro" id="IPR039289">
    <property type="entry name" value="CHCHD4"/>
</dbReference>
<evidence type="ECO:0000256" key="3">
    <source>
        <dbReference type="ARBA" id="ARBA00022927"/>
    </source>
</evidence>
<evidence type="ECO:0000256" key="2">
    <source>
        <dbReference type="ARBA" id="ARBA00022448"/>
    </source>
</evidence>
<feature type="region of interest" description="Disordered" evidence="9">
    <location>
        <begin position="204"/>
        <end position="226"/>
    </location>
</feature>
<name>A0A9P0HXZ8_SPOLI</name>
<keyword evidence="8" id="KW-0676">Redox-active center</keyword>
<dbReference type="Proteomes" id="UP001153321">
    <property type="component" value="Chromosome 16"/>
</dbReference>
<keyword evidence="5" id="KW-0811">Translocation</keyword>
<reference evidence="11" key="1">
    <citation type="submission" date="2022-02" db="EMBL/GenBank/DDBJ databases">
        <authorList>
            <person name="King R."/>
        </authorList>
    </citation>
    <scope>NUCLEOTIDE SEQUENCE</scope>
</reference>
<gene>
    <name evidence="11" type="ORF">SPLIT_LOCUS2880</name>
</gene>
<dbReference type="PANTHER" id="PTHR21622:SF0">
    <property type="entry name" value="COILED-COIL-HELIX-COILED-COIL-HELIX DOMAIN CONTAINING 4"/>
    <property type="match status" value="1"/>
</dbReference>
<keyword evidence="6" id="KW-0496">Mitochondrion</keyword>
<keyword evidence="12" id="KW-1185">Reference proteome</keyword>
<comment type="subcellular location">
    <subcellularLocation>
        <location evidence="1">Mitochondrion</location>
    </subcellularLocation>
</comment>
<evidence type="ECO:0000313" key="12">
    <source>
        <dbReference type="Proteomes" id="UP001153321"/>
    </source>
</evidence>
<evidence type="ECO:0000256" key="1">
    <source>
        <dbReference type="ARBA" id="ARBA00004173"/>
    </source>
</evidence>
<dbReference type="GO" id="GO:0045041">
    <property type="term" value="P:protein import into mitochondrial intermembrane space"/>
    <property type="evidence" value="ECO:0007669"/>
    <property type="project" value="InterPro"/>
</dbReference>
<proteinExistence type="predicted"/>
<dbReference type="GO" id="GO:0015035">
    <property type="term" value="F:protein-disulfide reductase activity"/>
    <property type="evidence" value="ECO:0007669"/>
    <property type="project" value="InterPro"/>
</dbReference>
<dbReference type="PANTHER" id="PTHR21622">
    <property type="entry name" value="COILED-COIL-HELIX-COILED-COIL-HELIX DOMAIN CONTAINING 4"/>
    <property type="match status" value="1"/>
</dbReference>
<dbReference type="GO" id="GO:0005758">
    <property type="term" value="C:mitochondrial intermembrane space"/>
    <property type="evidence" value="ECO:0007669"/>
    <property type="project" value="TreeGrafter"/>
</dbReference>
<keyword evidence="4" id="KW-0560">Oxidoreductase</keyword>
<evidence type="ECO:0000256" key="6">
    <source>
        <dbReference type="ARBA" id="ARBA00023128"/>
    </source>
</evidence>
<evidence type="ECO:0000256" key="9">
    <source>
        <dbReference type="SAM" id="MobiDB-lite"/>
    </source>
</evidence>
<evidence type="ECO:0000256" key="5">
    <source>
        <dbReference type="ARBA" id="ARBA00023010"/>
    </source>
</evidence>
<protein>
    <recommendedName>
        <fullName evidence="10">CHCH domain-containing protein</fullName>
    </recommendedName>
</protein>